<dbReference type="GO" id="GO:0005737">
    <property type="term" value="C:cytoplasm"/>
    <property type="evidence" value="ECO:0007669"/>
    <property type="project" value="TreeGrafter"/>
</dbReference>
<comment type="similarity">
    <text evidence="1">Belongs to the FAD-dependent oxidoreductase family.</text>
</comment>
<dbReference type="PRINTS" id="PR00469">
    <property type="entry name" value="PNDRDTASEII"/>
</dbReference>
<accession>A0A8D5K020</accession>
<proteinExistence type="inferred from homology"/>
<dbReference type="AlphaFoldDB" id="A0A8D5K020"/>
<keyword evidence="2" id="KW-0285">Flavoprotein</keyword>
<feature type="domain" description="FAD/NAD(P)-binding" evidence="5">
    <location>
        <begin position="5"/>
        <end position="279"/>
    </location>
</feature>
<dbReference type="RefSeq" id="WP_221764860.1">
    <property type="nucleotide sequence ID" value="NZ_AP024110.1"/>
</dbReference>
<organism evidence="6 7">
    <name type="scientific">Methyloradius palustris</name>
    <dbReference type="NCBI Taxonomy" id="2778876"/>
    <lineage>
        <taxon>Bacteria</taxon>
        <taxon>Pseudomonadati</taxon>
        <taxon>Pseudomonadota</taxon>
        <taxon>Betaproteobacteria</taxon>
        <taxon>Nitrosomonadales</taxon>
        <taxon>Methylophilaceae</taxon>
        <taxon>Methyloradius</taxon>
    </lineage>
</organism>
<evidence type="ECO:0000256" key="2">
    <source>
        <dbReference type="ARBA" id="ARBA00022630"/>
    </source>
</evidence>
<evidence type="ECO:0000256" key="1">
    <source>
        <dbReference type="ARBA" id="ARBA00006442"/>
    </source>
</evidence>
<dbReference type="InterPro" id="IPR036188">
    <property type="entry name" value="FAD/NAD-bd_sf"/>
</dbReference>
<dbReference type="EMBL" id="AP024110">
    <property type="protein sequence ID" value="BCM24313.1"/>
    <property type="molecule type" value="Genomic_DNA"/>
</dbReference>
<dbReference type="InterPro" id="IPR023753">
    <property type="entry name" value="FAD/NAD-binding_dom"/>
</dbReference>
<dbReference type="KEGG" id="mpau:ZMTM_05720"/>
<dbReference type="GO" id="GO:0050660">
    <property type="term" value="F:flavin adenine dinucleotide binding"/>
    <property type="evidence" value="ECO:0007669"/>
    <property type="project" value="TreeGrafter"/>
</dbReference>
<dbReference type="PANTHER" id="PTHR43735">
    <property type="entry name" value="APOPTOSIS-INDUCING FACTOR 1"/>
    <property type="match status" value="1"/>
</dbReference>
<evidence type="ECO:0000259" key="5">
    <source>
        <dbReference type="Pfam" id="PF07992"/>
    </source>
</evidence>
<name>A0A8D5K020_9PROT</name>
<dbReference type="Gene3D" id="3.50.50.100">
    <property type="match status" value="1"/>
</dbReference>
<dbReference type="Pfam" id="PF07992">
    <property type="entry name" value="Pyr_redox_2"/>
    <property type="match status" value="1"/>
</dbReference>
<sequence>MNRKKLVVVGGGAAGHKIAHDLSAIMEVTLIDPKTYWEVPMALPRLLVQPDELPARMTFKSFLPDARHVQGYATRIANNSVIVETSNGSETIPFDYAVISTGSRYIDPLIKAEKATELERIAEIEVAHQRLKAARRIVVIGGGPVGVEITAELRETFPKIPVTLVHAADRLLENAPDKFPEWAKKDLESKGVTIILKDLVVEPKLGEQPVDGKIKLKSGRVLDADTVVWAAGAKPLTDFVKTSWPELVEANGLIKTDSYLRLEQHPNIFVAGDVTNLPEGRLAITASFHVVSIVENLKALASKSFAKDTKLKPYAPKVPGKGLGKLMILTLGRNDGLSSLPFGQLRFSFIARNMKSQNMFVGKYRKDLGLNPTKT</sequence>
<evidence type="ECO:0000313" key="6">
    <source>
        <dbReference type="EMBL" id="BCM24313.1"/>
    </source>
</evidence>
<dbReference type="PRINTS" id="PR00368">
    <property type="entry name" value="FADPNR"/>
</dbReference>
<keyword evidence="3" id="KW-0274">FAD</keyword>
<dbReference type="GO" id="GO:0004174">
    <property type="term" value="F:electron-transferring-flavoprotein dehydrogenase activity"/>
    <property type="evidence" value="ECO:0007669"/>
    <property type="project" value="TreeGrafter"/>
</dbReference>
<dbReference type="Proteomes" id="UP000826722">
    <property type="component" value="Chromosome"/>
</dbReference>
<keyword evidence="7" id="KW-1185">Reference proteome</keyword>
<keyword evidence="4" id="KW-0560">Oxidoreductase</keyword>
<evidence type="ECO:0000313" key="7">
    <source>
        <dbReference type="Proteomes" id="UP000826722"/>
    </source>
</evidence>
<evidence type="ECO:0000256" key="4">
    <source>
        <dbReference type="ARBA" id="ARBA00023002"/>
    </source>
</evidence>
<dbReference type="SUPFAM" id="SSF51905">
    <property type="entry name" value="FAD/NAD(P)-binding domain"/>
    <property type="match status" value="1"/>
</dbReference>
<evidence type="ECO:0000256" key="3">
    <source>
        <dbReference type="ARBA" id="ARBA00022827"/>
    </source>
</evidence>
<gene>
    <name evidence="6" type="primary">ndh</name>
    <name evidence="6" type="ORF">ZMTM_05720</name>
</gene>
<dbReference type="PANTHER" id="PTHR43735:SF3">
    <property type="entry name" value="FERROPTOSIS SUPPRESSOR PROTEIN 1"/>
    <property type="match status" value="1"/>
</dbReference>
<protein>
    <submittedName>
        <fullName evidence="6">NADH dehydrogenase</fullName>
    </submittedName>
</protein>
<reference evidence="6" key="1">
    <citation type="journal article" date="2021" name="Arch. Microbiol.">
        <title>Methyloradius palustris gen. nov., sp. nov., a methanol-oxidizing bacterium isolated from snow.</title>
        <authorList>
            <person name="Miyadera T."/>
            <person name="Kojima H."/>
            <person name="Fukui M."/>
        </authorList>
    </citation>
    <scope>NUCLEOTIDE SEQUENCE</scope>
    <source>
        <strain evidence="6">Zm11</strain>
    </source>
</reference>